<evidence type="ECO:0000256" key="3">
    <source>
        <dbReference type="ARBA" id="ARBA00021585"/>
    </source>
</evidence>
<geneLocation type="plastid" evidence="5"/>
<dbReference type="EMBL" id="KX284728">
    <property type="protein sequence ID" value="AOM68069.2"/>
    <property type="molecule type" value="Genomic_DNA"/>
</dbReference>
<dbReference type="PANTHER" id="PTHR39638">
    <property type="entry name" value="YCF35"/>
    <property type="match status" value="1"/>
</dbReference>
<sequence>MSHFSKIKTTIHDVEMLKSALRDLGLSFNTQTQFLKGNQEQVYEAEIVISQSNKNNFGFSWNGHEYELVVDFQFWCQPWSVDCFLERLMQCYAYNSIVKQGSHHGFEKIKQVTDATGAIQLTFQRWID</sequence>
<evidence type="ECO:0000256" key="4">
    <source>
        <dbReference type="ARBA" id="ARBA00022640"/>
    </source>
</evidence>
<dbReference type="InterPro" id="IPR009666">
    <property type="entry name" value="Uncharacterised_Ycf35"/>
</dbReference>
<dbReference type="Pfam" id="PF06868">
    <property type="entry name" value="DUF1257"/>
    <property type="match status" value="1"/>
</dbReference>
<gene>
    <name evidence="5" type="primary">ycf35</name>
    <name evidence="5" type="ORF">Rhodc_040</name>
</gene>
<dbReference type="PANTHER" id="PTHR39638:SF2">
    <property type="entry name" value="YCF35"/>
    <property type="match status" value="1"/>
</dbReference>
<organism evidence="5">
    <name type="scientific">Rhodochaete parvula</name>
    <dbReference type="NCBI Taxonomy" id="110510"/>
    <lineage>
        <taxon>Eukaryota</taxon>
        <taxon>Rhodophyta</taxon>
        <taxon>Compsopogonophyceae</taxon>
        <taxon>Rhodochaetales</taxon>
        <taxon>Rhodochaetaceae</taxon>
        <taxon>Rhodochaete</taxon>
    </lineage>
</organism>
<protein>
    <recommendedName>
        <fullName evidence="3">Uncharacterized protein ycf35</fullName>
    </recommendedName>
</protein>
<reference evidence="5" key="1">
    <citation type="journal article" date="2016" name="BMC Biol.">
        <title>Parallel evolution of highly conserved plastid genome architecture in red seaweeds and seed plants.</title>
        <authorList>
            <person name="Lee J."/>
            <person name="Cho C.H."/>
            <person name="Park S.I."/>
            <person name="Choi J.W."/>
            <person name="Song H.S."/>
            <person name="West J.A."/>
            <person name="Bhattacharya D."/>
            <person name="Yoon H.S."/>
        </authorList>
    </citation>
    <scope>NUCLEOTIDE SEQUENCE</scope>
</reference>
<reference evidence="6" key="2">
    <citation type="submission" date="2017-03" db="EMBL/GenBank/DDBJ databases">
        <title>The new red algal subphylum Proteorhodophytina comprises the largest and most divergent plastid genomes known.</title>
        <authorList>
            <person name="Munoz-Gomez S.A."/>
            <person name="Mejia-Franco F.G."/>
            <person name="Durnin K."/>
            <person name="Morgan C."/>
            <person name="Grisdale C.J."/>
            <person name="Archibald J.M."/>
            <person name="Slamovits C.H."/>
        </authorList>
    </citation>
    <scope>NUCLEOTIDE SEQUENCE</scope>
    <source>
        <strain evidence="6">UTEX LB2715</strain>
    </source>
</reference>
<proteinExistence type="inferred from homology"/>
<keyword evidence="4 5" id="KW-0934">Plastid</keyword>
<comment type="similarity">
    <text evidence="2">Belongs to the ycf35 family.</text>
</comment>
<comment type="subcellular location">
    <subcellularLocation>
        <location evidence="1">Plastid</location>
    </subcellularLocation>
</comment>
<keyword evidence="6" id="KW-0150">Chloroplast</keyword>
<evidence type="ECO:0000256" key="1">
    <source>
        <dbReference type="ARBA" id="ARBA00004474"/>
    </source>
</evidence>
<name>A0A1C9CI84_9RHOD</name>
<accession>A0A1C9CI84</accession>
<evidence type="ECO:0000313" key="5">
    <source>
        <dbReference type="EMBL" id="AOM68069.2"/>
    </source>
</evidence>
<evidence type="ECO:0000313" key="6">
    <source>
        <dbReference type="EMBL" id="ARO91338.1"/>
    </source>
</evidence>
<dbReference type="GO" id="GO:0009536">
    <property type="term" value="C:plastid"/>
    <property type="evidence" value="ECO:0007669"/>
    <property type="project" value="UniProtKB-SubCell"/>
</dbReference>
<reference evidence="5" key="3">
    <citation type="submission" date="2017-07" db="EMBL/GenBank/DDBJ databases">
        <authorList>
            <person name="Sun Z.S."/>
            <person name="Albrecht U."/>
            <person name="Echele G."/>
            <person name="Lee C.C."/>
        </authorList>
    </citation>
    <scope>NUCLEOTIDE SEQUENCE</scope>
</reference>
<dbReference type="EMBL" id="KY709212">
    <property type="protein sequence ID" value="ARO91338.1"/>
    <property type="molecule type" value="Genomic_DNA"/>
</dbReference>
<accession>A0A1X9PV19</accession>
<evidence type="ECO:0000256" key="2">
    <source>
        <dbReference type="ARBA" id="ARBA00009068"/>
    </source>
</evidence>
<dbReference type="AlphaFoldDB" id="A0A1C9CI84"/>